<accession>A0ABX1TJM9</accession>
<dbReference type="Pfam" id="PF02595">
    <property type="entry name" value="Gly_kinase"/>
    <property type="match status" value="1"/>
</dbReference>
<keyword evidence="2 4" id="KW-0808">Transferase</keyword>
<comment type="caution">
    <text evidence="5">The sequence shown here is derived from an EMBL/GenBank/DDBJ whole genome shotgun (WGS) entry which is preliminary data.</text>
</comment>
<dbReference type="PIRSF" id="PIRSF006078">
    <property type="entry name" value="GlxK"/>
    <property type="match status" value="1"/>
</dbReference>
<reference evidence="5 6" key="1">
    <citation type="submission" date="2019-03" db="EMBL/GenBank/DDBJ databases">
        <title>Metabolic reconstructions from genomes of highly enriched 'Candidatus Accumulibacter' and 'Candidatus Competibacter' bioreactor populations.</title>
        <authorList>
            <person name="Annavajhala M.K."/>
            <person name="Welles L."/>
            <person name="Abbas B."/>
            <person name="Sorokin D."/>
            <person name="Park H."/>
            <person name="Van Loosdrecht M."/>
            <person name="Chandran K."/>
        </authorList>
    </citation>
    <scope>NUCLEOTIDE SEQUENCE [LARGE SCALE GENOMIC DNA]</scope>
    <source>
        <strain evidence="5 6">SBR_G</strain>
    </source>
</reference>
<evidence type="ECO:0000256" key="4">
    <source>
        <dbReference type="PIRNR" id="PIRNR006078"/>
    </source>
</evidence>
<dbReference type="Gene3D" id="3.90.1510.10">
    <property type="entry name" value="Glycerate kinase, domain 2"/>
    <property type="match status" value="1"/>
</dbReference>
<organism evidence="5 6">
    <name type="scientific">Candidatus Competibacter phosphatis</name>
    <dbReference type="NCBI Taxonomy" id="221280"/>
    <lineage>
        <taxon>Bacteria</taxon>
        <taxon>Pseudomonadati</taxon>
        <taxon>Pseudomonadota</taxon>
        <taxon>Gammaproteobacteria</taxon>
        <taxon>Candidatus Competibacteraceae</taxon>
        <taxon>Candidatus Competibacter</taxon>
    </lineage>
</organism>
<dbReference type="Gene3D" id="3.40.50.10350">
    <property type="entry name" value="Glycerate kinase, domain 1"/>
    <property type="match status" value="1"/>
</dbReference>
<dbReference type="InterPro" id="IPR018193">
    <property type="entry name" value="Glyc_kinase_flavodox-like_fold"/>
</dbReference>
<dbReference type="InterPro" id="IPR004381">
    <property type="entry name" value="Glycerate_kinase"/>
</dbReference>
<keyword evidence="6" id="KW-1185">Reference proteome</keyword>
<dbReference type="SUPFAM" id="SSF110738">
    <property type="entry name" value="Glycerate kinase I"/>
    <property type="match status" value="1"/>
</dbReference>
<dbReference type="NCBIfam" id="TIGR00045">
    <property type="entry name" value="glycerate kinase"/>
    <property type="match status" value="1"/>
</dbReference>
<comment type="similarity">
    <text evidence="1 4">Belongs to the glycerate kinase type-1 family.</text>
</comment>
<evidence type="ECO:0000256" key="3">
    <source>
        <dbReference type="ARBA" id="ARBA00022777"/>
    </source>
</evidence>
<evidence type="ECO:0000313" key="5">
    <source>
        <dbReference type="EMBL" id="NMQ19582.1"/>
    </source>
</evidence>
<dbReference type="EMBL" id="SPMZ01000028">
    <property type="protein sequence ID" value="NMQ19582.1"/>
    <property type="molecule type" value="Genomic_DNA"/>
</dbReference>
<dbReference type="PANTHER" id="PTHR21599">
    <property type="entry name" value="GLYCERATE KINASE"/>
    <property type="match status" value="1"/>
</dbReference>
<protein>
    <submittedName>
        <fullName evidence="5">Glycerate kinase</fullName>
    </submittedName>
</protein>
<dbReference type="InterPro" id="IPR018197">
    <property type="entry name" value="Glycerate_kinase_RE-like"/>
</dbReference>
<evidence type="ECO:0000313" key="6">
    <source>
        <dbReference type="Proteomes" id="UP000760480"/>
    </source>
</evidence>
<dbReference type="GO" id="GO:0016301">
    <property type="term" value="F:kinase activity"/>
    <property type="evidence" value="ECO:0007669"/>
    <property type="project" value="UniProtKB-KW"/>
</dbReference>
<dbReference type="RefSeq" id="WP_169248835.1">
    <property type="nucleotide sequence ID" value="NZ_SPMZ01000028.1"/>
</dbReference>
<dbReference type="PANTHER" id="PTHR21599:SF0">
    <property type="entry name" value="GLYCERATE KINASE"/>
    <property type="match status" value="1"/>
</dbReference>
<dbReference type="InterPro" id="IPR036129">
    <property type="entry name" value="Glycerate_kinase_sf"/>
</dbReference>
<sequence length="383" mass="38851">MKIVLAPNALKGCLTATQAAAAMARGVARACPNAEIARVPVADGGDGLADVLINALNGEARTVTVTGPRGDPVLATFCHVPARRLAAIEMATASGLALLSRDRLDPMLTTTLGTGELIAAALDLGISHLVIGIGGSATNDGGIGMATALGARFLDKNDAPVEPVGGALAAIERIDLDRLDPRLAGLRVEAICDVDNPLLGERGAARVYAPQKGATPEQVRALEAGLAHLAAVIERDLGWDVRELPGAGAAGGLGAGLKAFLNAELRRGVDLVLDLIGLDEQLRGADLVLTAEGQIDFQTAFGKAPAGVAERARALGIPCIAIAGSVGGGLESLYERGIDAVFSLCPGPVSLEQAMTAGGDYLAVAAEQAVRAFLAGHRRAEAG</sequence>
<evidence type="ECO:0000256" key="1">
    <source>
        <dbReference type="ARBA" id="ARBA00006284"/>
    </source>
</evidence>
<keyword evidence="3 4" id="KW-0418">Kinase</keyword>
<gene>
    <name evidence="5" type="ORF">E4P82_10475</name>
</gene>
<dbReference type="Proteomes" id="UP000760480">
    <property type="component" value="Unassembled WGS sequence"/>
</dbReference>
<name>A0ABX1TJM9_9GAMM</name>
<proteinExistence type="inferred from homology"/>
<evidence type="ECO:0000256" key="2">
    <source>
        <dbReference type="ARBA" id="ARBA00022679"/>
    </source>
</evidence>